<dbReference type="InParanoid" id="A0A078B591"/>
<protein>
    <submittedName>
        <fullName evidence="3">Uncharacterized protein</fullName>
    </submittedName>
</protein>
<reference evidence="3 4" key="1">
    <citation type="submission" date="2014-06" db="EMBL/GenBank/DDBJ databases">
        <authorList>
            <person name="Swart Estienne"/>
        </authorList>
    </citation>
    <scope>NUCLEOTIDE SEQUENCE [LARGE SCALE GENOMIC DNA]</scope>
    <source>
        <strain evidence="3 4">130c</strain>
    </source>
</reference>
<feature type="region of interest" description="Disordered" evidence="1">
    <location>
        <begin position="81"/>
        <end position="112"/>
    </location>
</feature>
<evidence type="ECO:0000256" key="2">
    <source>
        <dbReference type="SAM" id="SignalP"/>
    </source>
</evidence>
<dbReference type="Proteomes" id="UP000039865">
    <property type="component" value="Unassembled WGS sequence"/>
</dbReference>
<feature type="chain" id="PRO_5001729825" evidence="2">
    <location>
        <begin position="24"/>
        <end position="172"/>
    </location>
</feature>
<keyword evidence="4" id="KW-1185">Reference proteome</keyword>
<proteinExistence type="predicted"/>
<dbReference type="AlphaFoldDB" id="A0A078B591"/>
<gene>
    <name evidence="3" type="primary">Contig11512.g12321</name>
    <name evidence="3" type="ORF">STYLEM_18728</name>
</gene>
<evidence type="ECO:0000313" key="4">
    <source>
        <dbReference type="Proteomes" id="UP000039865"/>
    </source>
</evidence>
<accession>A0A078B591</accession>
<evidence type="ECO:0000256" key="1">
    <source>
        <dbReference type="SAM" id="MobiDB-lite"/>
    </source>
</evidence>
<name>A0A078B591_STYLE</name>
<sequence length="172" mass="19954">MIVLPLALYILIIVLYSLLGGECSSKLICQNIRFAFCMSEKTIQIEAKVHNANNVDVDKEIEQRRKIEIIIEKQEQNIEKENKDTAQVKSVQKTNEKSEDKPKATVTQEQKDKNDLIKQKELKLQQDLAKINNQIMSETNQLHRNQINIKQIEIKVEKPNVRNKEKSWLGMG</sequence>
<feature type="compositionally biased region" description="Basic and acidic residues" evidence="1">
    <location>
        <begin position="94"/>
        <end position="112"/>
    </location>
</feature>
<keyword evidence="2" id="KW-0732">Signal</keyword>
<organism evidence="3 4">
    <name type="scientific">Stylonychia lemnae</name>
    <name type="common">Ciliate</name>
    <dbReference type="NCBI Taxonomy" id="5949"/>
    <lineage>
        <taxon>Eukaryota</taxon>
        <taxon>Sar</taxon>
        <taxon>Alveolata</taxon>
        <taxon>Ciliophora</taxon>
        <taxon>Intramacronucleata</taxon>
        <taxon>Spirotrichea</taxon>
        <taxon>Stichotrichia</taxon>
        <taxon>Sporadotrichida</taxon>
        <taxon>Oxytrichidae</taxon>
        <taxon>Stylonychinae</taxon>
        <taxon>Stylonychia</taxon>
    </lineage>
</organism>
<evidence type="ECO:0000313" key="3">
    <source>
        <dbReference type="EMBL" id="CDW89594.1"/>
    </source>
</evidence>
<feature type="signal peptide" evidence="2">
    <location>
        <begin position="1"/>
        <end position="23"/>
    </location>
</feature>
<dbReference type="EMBL" id="CCKQ01017701">
    <property type="protein sequence ID" value="CDW89594.1"/>
    <property type="molecule type" value="Genomic_DNA"/>
</dbReference>